<gene>
    <name evidence="2" type="ORF">B0J15DRAFT_461434</name>
</gene>
<proteinExistence type="predicted"/>
<sequence>MPVASLTGSGLEGGLSRVRLVSPMPGAPAGDRGGVVSTSLDKMPILDGCRTPKIGEAGQAEAGRCSASAASAFAMSNGQRPGMHQPHCTKNLQAAEASLSSTRGGQGRSQRPFPPLHSSRRHAGYGHLNVGRGGPPPRRRKVGSHPLNGREAGGDRGDLRNVFFGGGDAVPTVRGQASNRWSSLAGVEYATYLSMDARLPTLGGEPAALFPQWGAGAGKWRPPAPLIQILGRGTREKRLRSIKCRQTEGTGRDVTEGVPDRPRLSHAFWCRTVPFLASTPKVPGAGRESVQHCSPGQWPLRVSWIGAQVSGRSILGADQRERPGPMGPWTTTVENKVVAKVAEWQPWTPLPTPPVAKIGAPGKSQSRRNPGPLASPGSGVPHWAAAPVRAPW</sequence>
<dbReference type="EMBL" id="JAGTJS010000004">
    <property type="protein sequence ID" value="KAH7271398.1"/>
    <property type="molecule type" value="Genomic_DNA"/>
</dbReference>
<name>A0A9P9KZW3_FUSSL</name>
<evidence type="ECO:0000313" key="3">
    <source>
        <dbReference type="Proteomes" id="UP000736672"/>
    </source>
</evidence>
<feature type="region of interest" description="Disordered" evidence="1">
    <location>
        <begin position="95"/>
        <end position="160"/>
    </location>
</feature>
<accession>A0A9P9KZW3</accession>
<protein>
    <submittedName>
        <fullName evidence="2">Uncharacterized protein</fullName>
    </submittedName>
</protein>
<reference evidence="2" key="1">
    <citation type="journal article" date="2021" name="Nat. Commun.">
        <title>Genetic determinants of endophytism in the Arabidopsis root mycobiome.</title>
        <authorList>
            <person name="Mesny F."/>
            <person name="Miyauchi S."/>
            <person name="Thiergart T."/>
            <person name="Pickel B."/>
            <person name="Atanasova L."/>
            <person name="Karlsson M."/>
            <person name="Huettel B."/>
            <person name="Barry K.W."/>
            <person name="Haridas S."/>
            <person name="Chen C."/>
            <person name="Bauer D."/>
            <person name="Andreopoulos W."/>
            <person name="Pangilinan J."/>
            <person name="LaButti K."/>
            <person name="Riley R."/>
            <person name="Lipzen A."/>
            <person name="Clum A."/>
            <person name="Drula E."/>
            <person name="Henrissat B."/>
            <person name="Kohler A."/>
            <person name="Grigoriev I.V."/>
            <person name="Martin F.M."/>
            <person name="Hacquard S."/>
        </authorList>
    </citation>
    <scope>NUCLEOTIDE SEQUENCE</scope>
    <source>
        <strain evidence="2">FSSC 5 MPI-SDFR-AT-0091</strain>
    </source>
</reference>
<keyword evidence="3" id="KW-1185">Reference proteome</keyword>
<dbReference type="OrthoDB" id="10629298at2759"/>
<dbReference type="Proteomes" id="UP000736672">
    <property type="component" value="Unassembled WGS sequence"/>
</dbReference>
<comment type="caution">
    <text evidence="2">The sequence shown here is derived from an EMBL/GenBank/DDBJ whole genome shotgun (WGS) entry which is preliminary data.</text>
</comment>
<feature type="region of interest" description="Disordered" evidence="1">
    <location>
        <begin position="350"/>
        <end position="392"/>
    </location>
</feature>
<evidence type="ECO:0000256" key="1">
    <source>
        <dbReference type="SAM" id="MobiDB-lite"/>
    </source>
</evidence>
<evidence type="ECO:0000313" key="2">
    <source>
        <dbReference type="EMBL" id="KAH7271398.1"/>
    </source>
</evidence>
<organism evidence="2 3">
    <name type="scientific">Fusarium solani</name>
    <name type="common">Filamentous fungus</name>
    <dbReference type="NCBI Taxonomy" id="169388"/>
    <lineage>
        <taxon>Eukaryota</taxon>
        <taxon>Fungi</taxon>
        <taxon>Dikarya</taxon>
        <taxon>Ascomycota</taxon>
        <taxon>Pezizomycotina</taxon>
        <taxon>Sordariomycetes</taxon>
        <taxon>Hypocreomycetidae</taxon>
        <taxon>Hypocreales</taxon>
        <taxon>Nectriaceae</taxon>
        <taxon>Fusarium</taxon>
        <taxon>Fusarium solani species complex</taxon>
    </lineage>
</organism>
<dbReference type="AlphaFoldDB" id="A0A9P9KZW3"/>